<dbReference type="CDD" id="cd16433">
    <property type="entry name" value="CheB"/>
    <property type="match status" value="1"/>
</dbReference>
<evidence type="ECO:0000256" key="1">
    <source>
        <dbReference type="ARBA" id="ARBA00022801"/>
    </source>
</evidence>
<keyword evidence="7" id="KW-1185">Reference proteome</keyword>
<dbReference type="PANTHER" id="PTHR42872:SF6">
    <property type="entry name" value="PROTEIN-GLUTAMATE METHYLESTERASE_PROTEIN-GLUTAMINE GLUTAMINASE"/>
    <property type="match status" value="1"/>
</dbReference>
<dbReference type="Proteomes" id="UP001482513">
    <property type="component" value="Unassembled WGS sequence"/>
</dbReference>
<evidence type="ECO:0000313" key="7">
    <source>
        <dbReference type="Proteomes" id="UP001482513"/>
    </source>
</evidence>
<evidence type="ECO:0000256" key="3">
    <source>
        <dbReference type="ARBA" id="ARBA00048267"/>
    </source>
</evidence>
<proteinExistence type="predicted"/>
<protein>
    <recommendedName>
        <fullName evidence="2">protein-glutamate methylesterase</fullName>
        <ecNumber evidence="2">3.1.1.61</ecNumber>
    </recommendedName>
</protein>
<dbReference type="PROSITE" id="PS50122">
    <property type="entry name" value="CHEB"/>
    <property type="match status" value="1"/>
</dbReference>
<reference evidence="6 7" key="1">
    <citation type="submission" date="2022-04" db="EMBL/GenBank/DDBJ databases">
        <title>Positive selection, recombination, and allopatry shape intraspecific diversity of widespread and dominant cyanobacteria.</title>
        <authorList>
            <person name="Wei J."/>
            <person name="Shu W."/>
            <person name="Hu C."/>
        </authorList>
    </citation>
    <scope>NUCLEOTIDE SEQUENCE [LARGE SCALE GENOMIC DNA]</scope>
    <source>
        <strain evidence="6 7">DQ-A4</strain>
    </source>
</reference>
<feature type="domain" description="CheB-type methylesterase" evidence="5">
    <location>
        <begin position="11"/>
        <end position="201"/>
    </location>
</feature>
<evidence type="ECO:0000313" key="6">
    <source>
        <dbReference type="EMBL" id="MEP0948233.1"/>
    </source>
</evidence>
<dbReference type="EMBL" id="JAMPKX010000006">
    <property type="protein sequence ID" value="MEP0948233.1"/>
    <property type="molecule type" value="Genomic_DNA"/>
</dbReference>
<feature type="active site" evidence="4">
    <location>
        <position position="50"/>
    </location>
</feature>
<dbReference type="SUPFAM" id="SSF52738">
    <property type="entry name" value="Methylesterase CheB, C-terminal domain"/>
    <property type="match status" value="1"/>
</dbReference>
<dbReference type="RefSeq" id="WP_190705872.1">
    <property type="nucleotide sequence ID" value="NZ_JAMPKX010000006.1"/>
</dbReference>
<dbReference type="EC" id="3.1.1.61" evidence="2"/>
<comment type="catalytic activity">
    <reaction evidence="3">
        <text>[protein]-L-glutamate 5-O-methyl ester + H2O = L-glutamyl-[protein] + methanol + H(+)</text>
        <dbReference type="Rhea" id="RHEA:23236"/>
        <dbReference type="Rhea" id="RHEA-COMP:10208"/>
        <dbReference type="Rhea" id="RHEA-COMP:10311"/>
        <dbReference type="ChEBI" id="CHEBI:15377"/>
        <dbReference type="ChEBI" id="CHEBI:15378"/>
        <dbReference type="ChEBI" id="CHEBI:17790"/>
        <dbReference type="ChEBI" id="CHEBI:29973"/>
        <dbReference type="ChEBI" id="CHEBI:82795"/>
        <dbReference type="EC" id="3.1.1.61"/>
    </reaction>
</comment>
<keyword evidence="4" id="KW-0145">Chemotaxis</keyword>
<accession>A0ABV0K687</accession>
<dbReference type="InterPro" id="IPR000673">
    <property type="entry name" value="Sig_transdc_resp-reg_Me-estase"/>
</dbReference>
<keyword evidence="1 4" id="KW-0378">Hydrolase</keyword>
<sequence length="203" mass="21205">MNASPSSVLSSAARFDIVAIAASAGGIKALAQLLPQLPADFAAAIVLVIHLDPNMASLLPQVLKPMTALPVKDAKTGELLQAGTIYTAPPDHHLLIGAGRTLRLTHTAKVNYSRPAADCTLVSVAERFGERAIAVVLTGYGRDGAAGIKAIKQHGGRVIVQDPATANVASMPQMAIDTGQVDWVLPLETIPQTLINLVQQARI</sequence>
<evidence type="ECO:0000259" key="5">
    <source>
        <dbReference type="PROSITE" id="PS50122"/>
    </source>
</evidence>
<feature type="active site" evidence="4">
    <location>
        <position position="143"/>
    </location>
</feature>
<dbReference type="Gene3D" id="3.40.50.180">
    <property type="entry name" value="Methylesterase CheB, C-terminal domain"/>
    <property type="match status" value="1"/>
</dbReference>
<name>A0ABV0K687_9CYAN</name>
<evidence type="ECO:0000256" key="2">
    <source>
        <dbReference type="ARBA" id="ARBA00039140"/>
    </source>
</evidence>
<feature type="active site" evidence="4">
    <location>
        <position position="23"/>
    </location>
</feature>
<dbReference type="InterPro" id="IPR035909">
    <property type="entry name" value="CheB_C"/>
</dbReference>
<evidence type="ECO:0000256" key="4">
    <source>
        <dbReference type="PROSITE-ProRule" id="PRU00050"/>
    </source>
</evidence>
<organism evidence="6 7">
    <name type="scientific">Leptolyngbya subtilissima DQ-A4</name>
    <dbReference type="NCBI Taxonomy" id="2933933"/>
    <lineage>
        <taxon>Bacteria</taxon>
        <taxon>Bacillati</taxon>
        <taxon>Cyanobacteriota</taxon>
        <taxon>Cyanophyceae</taxon>
        <taxon>Leptolyngbyales</taxon>
        <taxon>Leptolyngbyaceae</taxon>
        <taxon>Leptolyngbya group</taxon>
        <taxon>Leptolyngbya</taxon>
    </lineage>
</organism>
<dbReference type="PANTHER" id="PTHR42872">
    <property type="entry name" value="PROTEIN-GLUTAMATE METHYLESTERASE/PROTEIN-GLUTAMINE GLUTAMINASE"/>
    <property type="match status" value="1"/>
</dbReference>
<gene>
    <name evidence="6" type="ORF">NC992_15215</name>
</gene>
<dbReference type="Pfam" id="PF01339">
    <property type="entry name" value="CheB_methylest"/>
    <property type="match status" value="1"/>
</dbReference>
<comment type="caution">
    <text evidence="6">The sequence shown here is derived from an EMBL/GenBank/DDBJ whole genome shotgun (WGS) entry which is preliminary data.</text>
</comment>